<dbReference type="Proteomes" id="UP000053326">
    <property type="component" value="Unassembled WGS sequence"/>
</dbReference>
<evidence type="ECO:0000313" key="5">
    <source>
        <dbReference type="Proteomes" id="UP000053326"/>
    </source>
</evidence>
<gene>
    <name evidence="4" type="ORF">XD66_0874</name>
</gene>
<dbReference type="GO" id="GO:0005525">
    <property type="term" value="F:GTP binding"/>
    <property type="evidence" value="ECO:0007669"/>
    <property type="project" value="UniProtKB-KW"/>
</dbReference>
<dbReference type="AlphaFoldDB" id="A0A101FG65"/>
<dbReference type="PROSITE" id="PS51711">
    <property type="entry name" value="G_FEOB"/>
    <property type="match status" value="1"/>
</dbReference>
<dbReference type="PANTHER" id="PTHR43185">
    <property type="entry name" value="FERROUS IRON TRANSPORT PROTEIN B"/>
    <property type="match status" value="1"/>
</dbReference>
<dbReference type="InterPro" id="IPR006073">
    <property type="entry name" value="GTP-bd"/>
</dbReference>
<organism evidence="4 5">
    <name type="scientific">Thermacetogenium phaeum</name>
    <dbReference type="NCBI Taxonomy" id="85874"/>
    <lineage>
        <taxon>Bacteria</taxon>
        <taxon>Bacillati</taxon>
        <taxon>Bacillota</taxon>
        <taxon>Clostridia</taxon>
        <taxon>Thermoanaerobacterales</taxon>
        <taxon>Thermoanaerobacteraceae</taxon>
        <taxon>Thermacetogenium</taxon>
    </lineage>
</organism>
<evidence type="ECO:0000256" key="1">
    <source>
        <dbReference type="ARBA" id="ARBA00022741"/>
    </source>
</evidence>
<protein>
    <submittedName>
        <fullName evidence="4">Ferrous iron transport protein B</fullName>
    </submittedName>
</protein>
<evidence type="ECO:0000313" key="4">
    <source>
        <dbReference type="EMBL" id="KUK36421.1"/>
    </source>
</evidence>
<name>A0A101FG65_9THEO</name>
<dbReference type="OMA" id="LMPITEE"/>
<sequence length="237" mass="26578">MCCNFRKQATELPICPLFWEEMTDIIIDNNSHLAPHKNYRERFDVTARKENPALRGNAGLLRSDKKPANGKTKKLILVGSPNVGKSVIFNSLTGSYVTVSNYPGTTVEVTRGKGRFYQEVYEVVDTPGMYSLFPITEEERVTRTLLFREKPDVVVHVVDAKNLERMLPLTLQLLEAGLPVILTVNMMDEAEAMGRRIDLLRLSEILGIPVVGTAATSHHGLDLLKKAVVEYVRKRVA</sequence>
<proteinExistence type="predicted"/>
<dbReference type="InterPro" id="IPR027417">
    <property type="entry name" value="P-loop_NTPase"/>
</dbReference>
<dbReference type="InterPro" id="IPR030389">
    <property type="entry name" value="G_FEOB_dom"/>
</dbReference>
<dbReference type="NCBIfam" id="TIGR00231">
    <property type="entry name" value="small_GTP"/>
    <property type="match status" value="1"/>
</dbReference>
<dbReference type="InterPro" id="IPR050860">
    <property type="entry name" value="FeoB_GTPase"/>
</dbReference>
<dbReference type="PATRIC" id="fig|85874.4.peg.239"/>
<dbReference type="Pfam" id="PF02421">
    <property type="entry name" value="FeoB_N"/>
    <property type="match status" value="1"/>
</dbReference>
<comment type="caution">
    <text evidence="4">The sequence shown here is derived from an EMBL/GenBank/DDBJ whole genome shotgun (WGS) entry which is preliminary data.</text>
</comment>
<dbReference type="EMBL" id="LGFO01000098">
    <property type="protein sequence ID" value="KUK36421.1"/>
    <property type="molecule type" value="Genomic_DNA"/>
</dbReference>
<dbReference type="GO" id="GO:0005886">
    <property type="term" value="C:plasma membrane"/>
    <property type="evidence" value="ECO:0007669"/>
    <property type="project" value="TreeGrafter"/>
</dbReference>
<keyword evidence="2" id="KW-0342">GTP-binding</keyword>
<dbReference type="PANTHER" id="PTHR43185:SF1">
    <property type="entry name" value="FE(2+) TRANSPORTER FEOB"/>
    <property type="match status" value="1"/>
</dbReference>
<dbReference type="CDD" id="cd01879">
    <property type="entry name" value="FeoB"/>
    <property type="match status" value="1"/>
</dbReference>
<evidence type="ECO:0000256" key="2">
    <source>
        <dbReference type="ARBA" id="ARBA00023134"/>
    </source>
</evidence>
<feature type="domain" description="FeoB-type G" evidence="3">
    <location>
        <begin position="72"/>
        <end position="234"/>
    </location>
</feature>
<dbReference type="Gene3D" id="3.40.50.300">
    <property type="entry name" value="P-loop containing nucleotide triphosphate hydrolases"/>
    <property type="match status" value="1"/>
</dbReference>
<reference evidence="5" key="1">
    <citation type="journal article" date="2015" name="MBio">
        <title>Genome-Resolved Metagenomic Analysis Reveals Roles for Candidate Phyla and Other Microbial Community Members in Biogeochemical Transformations in Oil Reservoirs.</title>
        <authorList>
            <person name="Hu P."/>
            <person name="Tom L."/>
            <person name="Singh A."/>
            <person name="Thomas B.C."/>
            <person name="Baker B.J."/>
            <person name="Piceno Y.M."/>
            <person name="Andersen G.L."/>
            <person name="Banfield J.F."/>
        </authorList>
    </citation>
    <scope>NUCLEOTIDE SEQUENCE [LARGE SCALE GENOMIC DNA]</scope>
</reference>
<dbReference type="SUPFAM" id="SSF52540">
    <property type="entry name" value="P-loop containing nucleoside triphosphate hydrolases"/>
    <property type="match status" value="1"/>
</dbReference>
<evidence type="ECO:0000259" key="3">
    <source>
        <dbReference type="PROSITE" id="PS51711"/>
    </source>
</evidence>
<accession>A0A101FG65</accession>
<dbReference type="GO" id="GO:0015093">
    <property type="term" value="F:ferrous iron transmembrane transporter activity"/>
    <property type="evidence" value="ECO:0007669"/>
    <property type="project" value="TreeGrafter"/>
</dbReference>
<dbReference type="InterPro" id="IPR005225">
    <property type="entry name" value="Small_GTP-bd"/>
</dbReference>
<dbReference type="PRINTS" id="PR00326">
    <property type="entry name" value="GTP1OBG"/>
</dbReference>
<keyword evidence="1" id="KW-0547">Nucleotide-binding</keyword>